<dbReference type="InterPro" id="IPR036661">
    <property type="entry name" value="Luciferase-like_sf"/>
</dbReference>
<accession>A0A7V8RC04</accession>
<dbReference type="InterPro" id="IPR011251">
    <property type="entry name" value="Luciferase-like_dom"/>
</dbReference>
<dbReference type="Gene3D" id="3.20.20.30">
    <property type="entry name" value="Luciferase-like domain"/>
    <property type="match status" value="1"/>
</dbReference>
<evidence type="ECO:0000256" key="1">
    <source>
        <dbReference type="ARBA" id="ARBA00022630"/>
    </source>
</evidence>
<protein>
    <submittedName>
        <fullName evidence="8">LLM class flavin-dependent oxidoreductase</fullName>
    </submittedName>
</protein>
<comment type="similarity">
    <text evidence="5">Belongs to the NtaA/SnaA/DszA monooxygenase family.</text>
</comment>
<dbReference type="Proteomes" id="UP000589292">
    <property type="component" value="Unassembled WGS sequence"/>
</dbReference>
<feature type="binding site" evidence="6">
    <location>
        <position position="219"/>
    </location>
    <ligand>
        <name>FMN</name>
        <dbReference type="ChEBI" id="CHEBI:58210"/>
    </ligand>
</feature>
<dbReference type="EMBL" id="VDES01000001">
    <property type="protein sequence ID" value="MBA1373676.1"/>
    <property type="molecule type" value="Genomic_DNA"/>
</dbReference>
<feature type="domain" description="Luciferase-like" evidence="7">
    <location>
        <begin position="28"/>
        <end position="381"/>
    </location>
</feature>
<dbReference type="PANTHER" id="PTHR30011">
    <property type="entry name" value="ALKANESULFONATE MONOOXYGENASE-RELATED"/>
    <property type="match status" value="1"/>
</dbReference>
<evidence type="ECO:0000313" key="8">
    <source>
        <dbReference type="EMBL" id="MBA1373676.1"/>
    </source>
</evidence>
<dbReference type="GO" id="GO:0016705">
    <property type="term" value="F:oxidoreductase activity, acting on paired donors, with incorporation or reduction of molecular oxygen"/>
    <property type="evidence" value="ECO:0007669"/>
    <property type="project" value="InterPro"/>
</dbReference>
<dbReference type="AlphaFoldDB" id="A0A7V8RC04"/>
<dbReference type="NCBIfam" id="TIGR03860">
    <property type="entry name" value="FMN_nitrolo"/>
    <property type="match status" value="1"/>
</dbReference>
<dbReference type="PANTHER" id="PTHR30011:SF16">
    <property type="entry name" value="C2H2 FINGER DOMAIN TRANSCRIPTION FACTOR (EUROFUNG)-RELATED"/>
    <property type="match status" value="1"/>
</dbReference>
<dbReference type="Pfam" id="PF00296">
    <property type="entry name" value="Bac_luciferase"/>
    <property type="match status" value="1"/>
</dbReference>
<evidence type="ECO:0000256" key="6">
    <source>
        <dbReference type="PIRSR" id="PIRSR000337-1"/>
    </source>
</evidence>
<feature type="binding site" evidence="6">
    <location>
        <position position="143"/>
    </location>
    <ligand>
        <name>FMN</name>
        <dbReference type="ChEBI" id="CHEBI:58210"/>
    </ligand>
</feature>
<feature type="binding site" evidence="6">
    <location>
        <position position="147"/>
    </location>
    <ligand>
        <name>FMN</name>
        <dbReference type="ChEBI" id="CHEBI:58210"/>
    </ligand>
</feature>
<evidence type="ECO:0000256" key="4">
    <source>
        <dbReference type="ARBA" id="ARBA00023033"/>
    </source>
</evidence>
<keyword evidence="1 6" id="KW-0285">Flavoprotein</keyword>
<evidence type="ECO:0000256" key="2">
    <source>
        <dbReference type="ARBA" id="ARBA00022643"/>
    </source>
</evidence>
<evidence type="ECO:0000256" key="3">
    <source>
        <dbReference type="ARBA" id="ARBA00023002"/>
    </source>
</evidence>
<feature type="binding site" evidence="6">
    <location>
        <position position="53"/>
    </location>
    <ligand>
        <name>FMN</name>
        <dbReference type="ChEBI" id="CHEBI:58210"/>
    </ligand>
</feature>
<reference evidence="8 9" key="1">
    <citation type="journal article" date="1994" name="Int. J. Syst. Bacteriol.">
        <title>Phylogenetic positions of novel aerobic, bacteriochlorophyll a-containing bacteria and description of Roseococcus thiosulfatophilus gen. nov., sp. nov., Erythromicrobium ramosum gen. nov., sp. nov., and Erythrobacter litoralis sp. nov.</title>
        <authorList>
            <person name="Yurkov V."/>
            <person name="Stackebrandt E."/>
            <person name="Holmes A."/>
            <person name="Fuerst J.A."/>
            <person name="Hugenholtz P."/>
            <person name="Golecki J."/>
            <person name="Gad'on N."/>
            <person name="Gorlenko V.M."/>
            <person name="Kompantseva E.I."/>
            <person name="Drews G."/>
        </authorList>
    </citation>
    <scope>NUCLEOTIDE SEQUENCE [LARGE SCALE GENOMIC DNA]</scope>
    <source>
        <strain evidence="8 9">KR-99</strain>
    </source>
</reference>
<evidence type="ECO:0000313" key="9">
    <source>
        <dbReference type="Proteomes" id="UP000589292"/>
    </source>
</evidence>
<evidence type="ECO:0000259" key="7">
    <source>
        <dbReference type="Pfam" id="PF00296"/>
    </source>
</evidence>
<dbReference type="InterPro" id="IPR016215">
    <property type="entry name" value="NTA_MOA"/>
</dbReference>
<keyword evidence="2 6" id="KW-0288">FMN</keyword>
<dbReference type="GO" id="GO:0004497">
    <property type="term" value="F:monooxygenase activity"/>
    <property type="evidence" value="ECO:0007669"/>
    <property type="project" value="UniProtKB-KW"/>
</dbReference>
<comment type="caution">
    <text evidence="8">The sequence shown here is derived from an EMBL/GenBank/DDBJ whole genome shotgun (WGS) entry which is preliminary data.</text>
</comment>
<keyword evidence="3" id="KW-0560">Oxidoreductase</keyword>
<sequence>MILGAYISYGTGHHPAAWRMDRSCADAAQNIDHYTSLVQHAEDNLFDFIFLSDTPSVFADDHLGYGSRVVVFEPLTFLAAMAVQTRHIGLIATSSTSYKEPFNLAREYASLDWISGGRAGWNLVTSSKAGAAVNFGHAPHAEHEARYDRAGEFFDLTCRFWDSWEDDAFPRDKASGLFYDPAKRHPVHFEGQHFRIAGGLLNIARPVQGRPVIVQAGASATGRDFAARHAELVFTASGSIEDAREFYRDVKARAARHGRDPDQLKILPGCSPYCGPTADHGRRKLQDLQDKVAPGLALSMLSDLLGGFDLSPYDIDGPLPPLPRSNGNQSRRAMIEKLAAQQGTTIRSLYERLVVARGHFMAIGSYQDIADELVEWVATGAADGFNIMPPQMPDFLHDFSQGVIPLLQRAGWFKQAYRTGTLRDKLGLDRPRHPRARASVE</sequence>
<organism evidence="8 9">
    <name type="scientific">Sphingomonas ursincola</name>
    <dbReference type="NCBI Taxonomy" id="56361"/>
    <lineage>
        <taxon>Bacteria</taxon>
        <taxon>Pseudomonadati</taxon>
        <taxon>Pseudomonadota</taxon>
        <taxon>Alphaproteobacteria</taxon>
        <taxon>Sphingomonadales</taxon>
        <taxon>Sphingomonadaceae</taxon>
        <taxon>Sphingomonas</taxon>
    </lineage>
</organism>
<gene>
    <name evidence="8" type="ORF">FG486_04950</name>
</gene>
<dbReference type="PIRSF" id="PIRSF000337">
    <property type="entry name" value="NTA_MOA"/>
    <property type="match status" value="1"/>
</dbReference>
<dbReference type="InterPro" id="IPR051260">
    <property type="entry name" value="Diverse_substr_monoxygenases"/>
</dbReference>
<dbReference type="CDD" id="cd01095">
    <property type="entry name" value="Nitrilotriacetate_monoxgenase"/>
    <property type="match status" value="1"/>
</dbReference>
<name>A0A7V8RC04_9SPHN</name>
<keyword evidence="9" id="KW-1185">Reference proteome</keyword>
<feature type="binding site" evidence="6">
    <location>
        <position position="93"/>
    </location>
    <ligand>
        <name>FMN</name>
        <dbReference type="ChEBI" id="CHEBI:58210"/>
    </ligand>
</feature>
<keyword evidence="4" id="KW-0503">Monooxygenase</keyword>
<evidence type="ECO:0000256" key="5">
    <source>
        <dbReference type="ARBA" id="ARBA00033748"/>
    </source>
</evidence>
<proteinExistence type="inferred from homology"/>
<dbReference type="SUPFAM" id="SSF51679">
    <property type="entry name" value="Bacterial luciferase-like"/>
    <property type="match status" value="1"/>
</dbReference>